<dbReference type="EMBL" id="MLCO01000036">
    <property type="protein sequence ID" value="ONG56732.1"/>
    <property type="molecule type" value="Genomic_DNA"/>
</dbReference>
<keyword evidence="1" id="KW-0545">Nucleotide biosynthesis</keyword>
<accession>A0A1V2H710</accession>
<dbReference type="GO" id="GO:0050797">
    <property type="term" value="F:thymidylate synthase (FAD) activity"/>
    <property type="evidence" value="ECO:0007669"/>
    <property type="project" value="UniProtKB-UniRule"/>
</dbReference>
<dbReference type="AlphaFoldDB" id="A0A1V2H710"/>
<dbReference type="InterPro" id="IPR003669">
    <property type="entry name" value="Thymidylate_synthase_ThyX"/>
</dbReference>
<name>A0A1V2H710_9PROT</name>
<keyword evidence="1" id="KW-0521">NADP</keyword>
<comment type="similarity">
    <text evidence="1">Belongs to the thymidylate synthase ThyX family.</text>
</comment>
<feature type="binding site" evidence="1">
    <location>
        <position position="231"/>
    </location>
    <ligand>
        <name>dUMP</name>
        <dbReference type="ChEBI" id="CHEBI:246422"/>
        <note>ligand shared between dimeric partners</note>
    </ligand>
</feature>
<dbReference type="GO" id="GO:0006235">
    <property type="term" value="P:dTTP biosynthetic process"/>
    <property type="evidence" value="ECO:0007669"/>
    <property type="project" value="UniProtKB-UniRule"/>
</dbReference>
<comment type="function">
    <text evidence="1">Catalyzes the reductive methylation of 2'-deoxyuridine-5'-monophosphate (dUMP) to 2'-deoxythymidine-5'-monophosphate (dTMP) while utilizing 5,10-methylenetetrahydrofolate (mTHF) as the methyl donor, and NADPH and FADH(2) as the reductant.</text>
</comment>
<feature type="binding site" evidence="1">
    <location>
        <position position="120"/>
    </location>
    <ligand>
        <name>FAD</name>
        <dbReference type="ChEBI" id="CHEBI:57692"/>
        <note>ligand shared between neighboring subunits</note>
    </ligand>
</feature>
<dbReference type="Proteomes" id="UP000188879">
    <property type="component" value="Unassembled WGS sequence"/>
</dbReference>
<keyword evidence="3" id="KW-1185">Reference proteome</keyword>
<evidence type="ECO:0000313" key="2">
    <source>
        <dbReference type="EMBL" id="ONG56732.1"/>
    </source>
</evidence>
<dbReference type="PANTHER" id="PTHR34934">
    <property type="entry name" value="FLAVIN-DEPENDENT THYMIDYLATE SYNTHASE"/>
    <property type="match status" value="1"/>
</dbReference>
<dbReference type="Gene3D" id="3.30.1360.170">
    <property type="match status" value="1"/>
</dbReference>
<dbReference type="EC" id="2.1.1.148" evidence="1"/>
<dbReference type="InterPro" id="IPR036098">
    <property type="entry name" value="Thymidylate_synthase_ThyX_sf"/>
</dbReference>
<dbReference type="Pfam" id="PF02511">
    <property type="entry name" value="Thy1"/>
    <property type="match status" value="1"/>
</dbReference>
<dbReference type="GO" id="GO:0070402">
    <property type="term" value="F:NADPH binding"/>
    <property type="evidence" value="ECO:0007669"/>
    <property type="project" value="TreeGrafter"/>
</dbReference>
<comment type="cofactor">
    <cofactor evidence="1">
        <name>FAD</name>
        <dbReference type="ChEBI" id="CHEBI:57692"/>
    </cofactor>
    <text evidence="1">Binds 4 FAD per tetramer. Each FAD binding site is formed by three monomers.</text>
</comment>
<feature type="binding site" evidence="1">
    <location>
        <position position="89"/>
    </location>
    <ligand>
        <name>FAD</name>
        <dbReference type="ChEBI" id="CHEBI:57692"/>
        <note>ligand shared between neighboring subunits</note>
    </ligand>
</feature>
<dbReference type="OrthoDB" id="9774464at2"/>
<feature type="binding site" description="in other chain" evidence="1">
    <location>
        <position position="204"/>
    </location>
    <ligand>
        <name>dUMP</name>
        <dbReference type="ChEBI" id="CHEBI:246422"/>
        <note>ligand shared between dimeric partners</note>
    </ligand>
</feature>
<comment type="pathway">
    <text evidence="1">Pyrimidine metabolism; dTTP biosynthesis.</text>
</comment>
<dbReference type="UniPathway" id="UPA00575"/>
<proteinExistence type="inferred from homology"/>
<evidence type="ECO:0000313" key="3">
    <source>
        <dbReference type="Proteomes" id="UP000188879"/>
    </source>
</evidence>
<feature type="binding site" evidence="1">
    <location>
        <begin position="112"/>
        <end position="114"/>
    </location>
    <ligand>
        <name>FAD</name>
        <dbReference type="ChEBI" id="CHEBI:57692"/>
        <note>ligand shared between neighboring subunits</note>
    </ligand>
</feature>
<feature type="binding site" description="in other chain" evidence="1">
    <location>
        <begin position="120"/>
        <end position="124"/>
    </location>
    <ligand>
        <name>dUMP</name>
        <dbReference type="ChEBI" id="CHEBI:246422"/>
        <note>ligand shared between dimeric partners</note>
    </ligand>
</feature>
<feature type="binding site" evidence="1">
    <location>
        <position position="226"/>
    </location>
    <ligand>
        <name>FAD</name>
        <dbReference type="ChEBI" id="CHEBI:57692"/>
        <note>ligand shared between neighboring subunits</note>
    </ligand>
</feature>
<dbReference type="NCBIfam" id="TIGR02170">
    <property type="entry name" value="thyX"/>
    <property type="match status" value="1"/>
</dbReference>
<organism evidence="2 3">
    <name type="scientific">Teichococcus deserti</name>
    <dbReference type="NCBI Taxonomy" id="1817963"/>
    <lineage>
        <taxon>Bacteria</taxon>
        <taxon>Pseudomonadati</taxon>
        <taxon>Pseudomonadota</taxon>
        <taxon>Alphaproteobacteria</taxon>
        <taxon>Acetobacterales</taxon>
        <taxon>Roseomonadaceae</taxon>
        <taxon>Roseomonas</taxon>
    </lineage>
</organism>
<comment type="catalytic activity">
    <reaction evidence="1">
        <text>dUMP + (6R)-5,10-methylene-5,6,7,8-tetrahydrofolate + NADPH + H(+) = dTMP + (6S)-5,6,7,8-tetrahydrofolate + NADP(+)</text>
        <dbReference type="Rhea" id="RHEA:29043"/>
        <dbReference type="ChEBI" id="CHEBI:15378"/>
        <dbReference type="ChEBI" id="CHEBI:15636"/>
        <dbReference type="ChEBI" id="CHEBI:57453"/>
        <dbReference type="ChEBI" id="CHEBI:57783"/>
        <dbReference type="ChEBI" id="CHEBI:58349"/>
        <dbReference type="ChEBI" id="CHEBI:63528"/>
        <dbReference type="ChEBI" id="CHEBI:246422"/>
        <dbReference type="EC" id="2.1.1.148"/>
    </reaction>
</comment>
<dbReference type="CDD" id="cd20175">
    <property type="entry name" value="ThyX"/>
    <property type="match status" value="1"/>
</dbReference>
<dbReference type="GO" id="GO:0004799">
    <property type="term" value="F:thymidylate synthase activity"/>
    <property type="evidence" value="ECO:0007669"/>
    <property type="project" value="TreeGrafter"/>
</dbReference>
<comment type="subunit">
    <text evidence="1">Homotetramer.</text>
</comment>
<reference evidence="2 3" key="1">
    <citation type="submission" date="2016-10" db="EMBL/GenBank/DDBJ databases">
        <title>Draft Genome sequence of Roseomonas sp. strain M3.</title>
        <authorList>
            <person name="Subhash Y."/>
            <person name="Lee S."/>
        </authorList>
    </citation>
    <scope>NUCLEOTIDE SEQUENCE [LARGE SCALE GENOMIC DNA]</scope>
    <source>
        <strain evidence="2 3">M3</strain>
    </source>
</reference>
<keyword evidence="1" id="KW-0274">FAD</keyword>
<gene>
    <name evidence="1" type="primary">thyX</name>
    <name evidence="2" type="ORF">BKE38_05360</name>
</gene>
<feature type="binding site" evidence="1">
    <location>
        <begin position="220"/>
        <end position="222"/>
    </location>
    <ligand>
        <name>FAD</name>
        <dbReference type="ChEBI" id="CHEBI:57692"/>
        <note>ligand shared between neighboring subunits</note>
    </ligand>
</feature>
<dbReference type="PANTHER" id="PTHR34934:SF1">
    <property type="entry name" value="FLAVIN-DEPENDENT THYMIDYLATE SYNTHASE"/>
    <property type="match status" value="1"/>
</dbReference>
<comment type="caution">
    <text evidence="2">The sequence shown here is derived from an EMBL/GenBank/DDBJ whole genome shotgun (WGS) entry which is preliminary data.</text>
</comment>
<keyword evidence="1" id="KW-0285">Flavoprotein</keyword>
<dbReference type="HAMAP" id="MF_01408">
    <property type="entry name" value="ThyX"/>
    <property type="match status" value="1"/>
</dbReference>
<protein>
    <recommendedName>
        <fullName evidence="1">Flavin-dependent thymidylate synthase</fullName>
        <shortName evidence="1">FDTS</shortName>
        <ecNumber evidence="1">2.1.1.148</ecNumber>
    </recommendedName>
    <alternativeName>
        <fullName evidence="1">FAD-dependent thymidylate synthase</fullName>
    </alternativeName>
    <alternativeName>
        <fullName evidence="1">Thymidylate synthase ThyX</fullName>
        <shortName evidence="1">TS</shortName>
        <shortName evidence="1">TSase</shortName>
    </alternativeName>
</protein>
<dbReference type="GO" id="GO:0032259">
    <property type="term" value="P:methylation"/>
    <property type="evidence" value="ECO:0007669"/>
    <property type="project" value="UniProtKB-KW"/>
</dbReference>
<dbReference type="RefSeq" id="WP_076956356.1">
    <property type="nucleotide sequence ID" value="NZ_MLCO01000036.1"/>
</dbReference>
<keyword evidence="1" id="KW-0489">Methyltransferase</keyword>
<dbReference type="GO" id="GO:0006231">
    <property type="term" value="P:dTMP biosynthetic process"/>
    <property type="evidence" value="ECO:0007669"/>
    <property type="project" value="UniProtKB-UniRule"/>
</dbReference>
<dbReference type="PROSITE" id="PS51331">
    <property type="entry name" value="THYX"/>
    <property type="match status" value="1"/>
</dbReference>
<sequence length="312" mass="35686">MALTTAQLQELAEAQSARAETRRPTVPALEKMLFEALPVLDHGFVRVIDYMGDDAAVVQAARVSYGRGTRAANEDRGLIRYLMRHWHSTPFEMCEVKFHVKLPIFVARQWIRHRTANVNEYSARYSIMDREFYIPAPEQLAAQSSSNRQGRGDILQGAEAEEVMALLRRDASQTYDHYAQMLNEGEDGQPADPSRQGLARELARMNLTLNTYTQWYWKTDLHNLLHFLRLRADPHAQYEIRVYAEAMMQVLEAWVPTVAEAFRDYRLGAATLSSQMLAVTRRLLAGEAVEQAGSGLSKREWRELMEMLGRPV</sequence>
<feature type="active site" description="Involved in ionization of N3 of dUMP, leading to its activation" evidence="1">
    <location>
        <position position="231"/>
    </location>
</feature>
<feature type="binding site" evidence="1">
    <location>
        <begin position="109"/>
        <end position="112"/>
    </location>
    <ligand>
        <name>dUMP</name>
        <dbReference type="ChEBI" id="CHEBI:246422"/>
        <note>ligand shared between dimeric partners</note>
    </ligand>
</feature>
<keyword evidence="1" id="KW-0808">Transferase</keyword>
<evidence type="ECO:0000256" key="1">
    <source>
        <dbReference type="HAMAP-Rule" id="MF_01408"/>
    </source>
</evidence>
<dbReference type="SUPFAM" id="SSF69796">
    <property type="entry name" value="Thymidylate synthase-complementing protein Thy1"/>
    <property type="match status" value="1"/>
</dbReference>
<dbReference type="GO" id="GO:0050660">
    <property type="term" value="F:flavin adenine dinucleotide binding"/>
    <property type="evidence" value="ECO:0007669"/>
    <property type="project" value="UniProtKB-UniRule"/>
</dbReference>